<dbReference type="InterPro" id="IPR050109">
    <property type="entry name" value="HTH-type_TetR-like_transc_reg"/>
</dbReference>
<feature type="DNA-binding region" description="H-T-H motif" evidence="4">
    <location>
        <begin position="28"/>
        <end position="47"/>
    </location>
</feature>
<proteinExistence type="predicted"/>
<dbReference type="EMBL" id="CP078078">
    <property type="protein sequence ID" value="UPL18537.1"/>
    <property type="molecule type" value="Genomic_DNA"/>
</dbReference>
<keyword evidence="3" id="KW-0804">Transcription</keyword>
<evidence type="ECO:0000256" key="4">
    <source>
        <dbReference type="PROSITE-ProRule" id="PRU00335"/>
    </source>
</evidence>
<keyword evidence="1" id="KW-0805">Transcription regulation</keyword>
<gene>
    <name evidence="6" type="ORF">KV397_12600</name>
</gene>
<dbReference type="Gene3D" id="1.10.357.10">
    <property type="entry name" value="Tetracycline Repressor, domain 2"/>
    <property type="match status" value="1"/>
</dbReference>
<organism evidence="6 7">
    <name type="scientific">Microbacterium aurugineum</name>
    <dbReference type="NCBI Taxonomy" id="2851642"/>
    <lineage>
        <taxon>Bacteria</taxon>
        <taxon>Bacillati</taxon>
        <taxon>Actinomycetota</taxon>
        <taxon>Actinomycetes</taxon>
        <taxon>Micrococcales</taxon>
        <taxon>Microbacteriaceae</taxon>
        <taxon>Microbacterium</taxon>
    </lineage>
</organism>
<reference evidence="6 7" key="1">
    <citation type="submission" date="2021-06" db="EMBL/GenBank/DDBJ databases">
        <title>Genome-based taxonomic framework of Microbacterium strains isolated from marine environment, the description of four new species and reclassification of four preexisting species.</title>
        <authorList>
            <person name="Lee S.D."/>
            <person name="Kim S.-M."/>
            <person name="Byeon Y.-S."/>
            <person name="Yang H.L."/>
            <person name="Kim I.S."/>
        </authorList>
    </citation>
    <scope>NUCLEOTIDE SEQUENCE [LARGE SCALE GENOMIC DNA]</scope>
    <source>
        <strain evidence="6 7">KSW4-10</strain>
    </source>
</reference>
<dbReference type="SUPFAM" id="SSF46689">
    <property type="entry name" value="Homeodomain-like"/>
    <property type="match status" value="1"/>
</dbReference>
<evidence type="ECO:0000256" key="3">
    <source>
        <dbReference type="ARBA" id="ARBA00023163"/>
    </source>
</evidence>
<accession>A0ABY4J304</accession>
<name>A0ABY4J304_9MICO</name>
<dbReference type="RefSeq" id="WP_261811407.1">
    <property type="nucleotide sequence ID" value="NZ_CP078078.1"/>
</dbReference>
<dbReference type="InterPro" id="IPR001647">
    <property type="entry name" value="HTH_TetR"/>
</dbReference>
<evidence type="ECO:0000313" key="6">
    <source>
        <dbReference type="EMBL" id="UPL18537.1"/>
    </source>
</evidence>
<dbReference type="InterPro" id="IPR041347">
    <property type="entry name" value="MftR_C"/>
</dbReference>
<dbReference type="Pfam" id="PF17754">
    <property type="entry name" value="TetR_C_14"/>
    <property type="match status" value="1"/>
</dbReference>
<evidence type="ECO:0000256" key="2">
    <source>
        <dbReference type="ARBA" id="ARBA00023125"/>
    </source>
</evidence>
<dbReference type="InterPro" id="IPR009057">
    <property type="entry name" value="Homeodomain-like_sf"/>
</dbReference>
<dbReference type="PRINTS" id="PR00455">
    <property type="entry name" value="HTHTETR"/>
</dbReference>
<keyword evidence="7" id="KW-1185">Reference proteome</keyword>
<keyword evidence="2 4" id="KW-0238">DNA-binding</keyword>
<protein>
    <submittedName>
        <fullName evidence="6">TetR/AcrR family transcriptional regulator</fullName>
    </submittedName>
</protein>
<dbReference type="Proteomes" id="UP000830631">
    <property type="component" value="Chromosome"/>
</dbReference>
<dbReference type="Gene3D" id="1.10.10.60">
    <property type="entry name" value="Homeodomain-like"/>
    <property type="match status" value="1"/>
</dbReference>
<sequence>MARTPATAERLRASALRLFSAHGFDDVTVEQIARDVGVSHMTFFRHFPTKEDAILDDPYDPFIAEAVAAQPAELPSVERVRRGLLRAWDSVPAATPEETRTRVTIIAGHPRLRARAWQNTQQTESLIVEALTARGTPRREAVVAAGACLGAVMAALLEWGSEASDAPLGPTIVDALGLLATGAKP</sequence>
<dbReference type="Pfam" id="PF00440">
    <property type="entry name" value="TetR_N"/>
    <property type="match status" value="1"/>
</dbReference>
<evidence type="ECO:0000259" key="5">
    <source>
        <dbReference type="PROSITE" id="PS50977"/>
    </source>
</evidence>
<feature type="domain" description="HTH tetR-type" evidence="5">
    <location>
        <begin position="5"/>
        <end position="65"/>
    </location>
</feature>
<dbReference type="PANTHER" id="PTHR30055">
    <property type="entry name" value="HTH-TYPE TRANSCRIPTIONAL REGULATOR RUTR"/>
    <property type="match status" value="1"/>
</dbReference>
<dbReference type="PANTHER" id="PTHR30055:SF238">
    <property type="entry name" value="MYCOFACTOCIN BIOSYNTHESIS TRANSCRIPTIONAL REGULATOR MFTR-RELATED"/>
    <property type="match status" value="1"/>
</dbReference>
<dbReference type="PROSITE" id="PS50977">
    <property type="entry name" value="HTH_TETR_2"/>
    <property type="match status" value="1"/>
</dbReference>
<evidence type="ECO:0000256" key="1">
    <source>
        <dbReference type="ARBA" id="ARBA00023015"/>
    </source>
</evidence>
<evidence type="ECO:0000313" key="7">
    <source>
        <dbReference type="Proteomes" id="UP000830631"/>
    </source>
</evidence>